<dbReference type="InterPro" id="IPR029464">
    <property type="entry name" value="HSDR_N"/>
</dbReference>
<name>A0A346E0Y0_9FLAO</name>
<accession>A0A346E0Y0</accession>
<evidence type="ECO:0000313" key="2">
    <source>
        <dbReference type="EMBL" id="AXN02635.1"/>
    </source>
</evidence>
<reference evidence="2 3" key="1">
    <citation type="submission" date="2018-03" db="EMBL/GenBank/DDBJ databases">
        <title>A parallel universe: an anciently diverged bacterial symbiosis in a Hawaiian planthopper (Hemiptera: Cixiidae) reveals rearranged nutritional responsibilities.</title>
        <authorList>
            <person name="Bennett G."/>
            <person name="Mao M."/>
        </authorList>
    </citation>
    <scope>NUCLEOTIDE SEQUENCE [LARGE SCALE GENOMIC DNA]</scope>
    <source>
        <strain evidence="2 3">OLIH</strain>
    </source>
</reference>
<sequence>MTIKNKRYSLMLEKFKTIHFNGKLYVFCLIRKKYCILTKEEVVRQQIISYLIKNRGYNVNEIYVEFKYYIHNMTNKIDIIVFKKKRPFIIVECKSNDVNISYKYFDQIMKYYLIIKSKYLVLTNGIKNIIFGFQNNANDIEFFKKIPKNS</sequence>
<dbReference type="AlphaFoldDB" id="A0A346E0Y0"/>
<feature type="domain" description="Type I restriction enzyme R protein N-terminal" evidence="1">
    <location>
        <begin position="39"/>
        <end position="147"/>
    </location>
</feature>
<evidence type="ECO:0000259" key="1">
    <source>
        <dbReference type="Pfam" id="PF13588"/>
    </source>
</evidence>
<dbReference type="Proteomes" id="UP000257017">
    <property type="component" value="Chromosome"/>
</dbReference>
<protein>
    <recommendedName>
        <fullName evidence="1">Type I restriction enzyme R protein N-terminal domain-containing protein</fullName>
    </recommendedName>
</protein>
<dbReference type="RefSeq" id="WP_261788257.1">
    <property type="nucleotide sequence ID" value="NZ_CP028359.1"/>
</dbReference>
<organism evidence="2 3">
    <name type="scientific">Candidatus Karelsulcia muelleri</name>
    <dbReference type="NCBI Taxonomy" id="336810"/>
    <lineage>
        <taxon>Bacteria</taxon>
        <taxon>Pseudomonadati</taxon>
        <taxon>Bacteroidota</taxon>
        <taxon>Flavobacteriia</taxon>
        <taxon>Flavobacteriales</taxon>
        <taxon>Candidatus Karelsulcia</taxon>
    </lineage>
</organism>
<gene>
    <name evidence="2" type="ORF">C9I73_097</name>
</gene>
<dbReference type="EMBL" id="CP028359">
    <property type="protein sequence ID" value="AXN02635.1"/>
    <property type="molecule type" value="Genomic_DNA"/>
</dbReference>
<evidence type="ECO:0000313" key="3">
    <source>
        <dbReference type="Proteomes" id="UP000257017"/>
    </source>
</evidence>
<proteinExistence type="predicted"/>
<dbReference type="Pfam" id="PF13588">
    <property type="entry name" value="HSDR_N_2"/>
    <property type="match status" value="1"/>
</dbReference>